<name>A0A0P1MP59_9BACT</name>
<dbReference type="Pfam" id="PF18935">
    <property type="entry name" value="DUF5683"/>
    <property type="match status" value="1"/>
</dbReference>
<evidence type="ECO:0000256" key="1">
    <source>
        <dbReference type="SAM" id="SignalP"/>
    </source>
</evidence>
<dbReference type="OrthoDB" id="9792998at2"/>
<evidence type="ECO:0000313" key="3">
    <source>
        <dbReference type="EMBL" id="CUS97298.1"/>
    </source>
</evidence>
<keyword evidence="4" id="KW-1185">Reference proteome</keyword>
<evidence type="ECO:0000259" key="2">
    <source>
        <dbReference type="Pfam" id="PF18935"/>
    </source>
</evidence>
<dbReference type="EMBL" id="CZVW01000002">
    <property type="protein sequence ID" value="CUS97298.1"/>
    <property type="molecule type" value="Genomic_DNA"/>
</dbReference>
<sequence length="193" mass="22221">MPKRFLFLLLLVNSLLYAQSENFQSENFFQQKNDFTSKRKITALIYSTFIPGAGQFYLGHKLKGAIFTLTAFGSLVTTIVSENNLIGGNERLENLEIQYQSTMNWEKAEQIWQEMLQVKADIDRDYKRRNLFLGITVGIWIANIIDVLFFTPDKGAGDIFGDSTLWIENKNGTFLISTKIDLKKIQNLYARKN</sequence>
<reference evidence="4" key="1">
    <citation type="submission" date="2015-11" db="EMBL/GenBank/DDBJ databases">
        <authorList>
            <person name="Varghese N."/>
        </authorList>
    </citation>
    <scope>NUCLEOTIDE SEQUENCE [LARGE SCALE GENOMIC DNA]</scope>
    <source>
        <strain evidence="4">JGI-23</strain>
    </source>
</reference>
<feature type="signal peptide" evidence="1">
    <location>
        <begin position="1"/>
        <end position="18"/>
    </location>
</feature>
<protein>
    <submittedName>
        <fullName evidence="3">TM2 domain</fullName>
    </submittedName>
</protein>
<dbReference type="RefSeq" id="WP_092347316.1">
    <property type="nucleotide sequence ID" value="NZ_CZVW01000002.1"/>
</dbReference>
<organism evidence="3 4">
    <name type="scientific">Candidatus Chryseopegocella kryptomonas</name>
    <dbReference type="NCBI Taxonomy" id="1633643"/>
    <lineage>
        <taxon>Bacteria</taxon>
        <taxon>Pseudomonadati</taxon>
        <taxon>Candidatus Kryptoniota</taxon>
        <taxon>Candidatus Chryseopegocella</taxon>
    </lineage>
</organism>
<proteinExistence type="predicted"/>
<accession>A0A0P1MP59</accession>
<dbReference type="InterPro" id="IPR043738">
    <property type="entry name" value="DUF5683"/>
</dbReference>
<gene>
    <name evidence="3" type="ORF">JGI23_00278</name>
</gene>
<dbReference type="Proteomes" id="UP000199197">
    <property type="component" value="Unassembled WGS sequence"/>
</dbReference>
<dbReference type="AlphaFoldDB" id="A0A0P1MP59"/>
<evidence type="ECO:0000313" key="4">
    <source>
        <dbReference type="Proteomes" id="UP000199197"/>
    </source>
</evidence>
<feature type="domain" description="DUF5683" evidence="2">
    <location>
        <begin position="41"/>
        <end position="146"/>
    </location>
</feature>
<feature type="chain" id="PRO_5006067663" evidence="1">
    <location>
        <begin position="19"/>
        <end position="193"/>
    </location>
</feature>
<keyword evidence="1" id="KW-0732">Signal</keyword>